<proteinExistence type="predicted"/>
<dbReference type="EMBL" id="HG996466">
    <property type="protein sequence ID" value="CAG1859305.1"/>
    <property type="molecule type" value="Genomic_DNA"/>
</dbReference>
<sequence length="136" mass="15610">MALAAAAAGYVTMRAEKGVGAPPSLFGADYMFRWEQQGEYMERRQNFLRSYHFCRKQGPREKALRVRRLAWARLSGVRRLPRLLWAKIRSALALVRGGRMRRPSQRMASVSSFQRLPHRRSASNISSSSSAESPRW</sequence>
<evidence type="ECO:0000313" key="3">
    <source>
        <dbReference type="EnsemblPlants" id="Ma01_p12210.1"/>
    </source>
</evidence>
<feature type="region of interest" description="Disordered" evidence="1">
    <location>
        <begin position="99"/>
        <end position="136"/>
    </location>
</feature>
<keyword evidence="4" id="KW-1185">Reference proteome</keyword>
<dbReference type="Gramene" id="Ma01_t12210.1">
    <property type="protein sequence ID" value="Ma01_p12210.1"/>
    <property type="gene ID" value="Ma01_g12210"/>
</dbReference>
<feature type="compositionally biased region" description="Low complexity" evidence="1">
    <location>
        <begin position="122"/>
        <end position="136"/>
    </location>
</feature>
<reference evidence="3" key="2">
    <citation type="submission" date="2021-05" db="UniProtKB">
        <authorList>
            <consortium name="EnsemblPlants"/>
        </authorList>
    </citation>
    <scope>IDENTIFICATION</scope>
    <source>
        <strain evidence="3">subsp. malaccensis</strain>
    </source>
</reference>
<dbReference type="InParanoid" id="A0A804HT72"/>
<reference evidence="2" key="1">
    <citation type="submission" date="2021-03" db="EMBL/GenBank/DDBJ databases">
        <authorList>
            <consortium name="Genoscope - CEA"/>
            <person name="William W."/>
        </authorList>
    </citation>
    <scope>NUCLEOTIDE SEQUENCE</scope>
    <source>
        <strain evidence="2">Doubled-haploid Pahang</strain>
    </source>
</reference>
<dbReference type="OMA" id="MERRQNF"/>
<evidence type="ECO:0000256" key="1">
    <source>
        <dbReference type="SAM" id="MobiDB-lite"/>
    </source>
</evidence>
<dbReference type="OrthoDB" id="778157at2759"/>
<gene>
    <name evidence="2" type="ORF">GSMUA_296000.1</name>
</gene>
<organism evidence="3 4">
    <name type="scientific">Musa acuminata subsp. malaccensis</name>
    <name type="common">Wild banana</name>
    <name type="synonym">Musa malaccensis</name>
    <dbReference type="NCBI Taxonomy" id="214687"/>
    <lineage>
        <taxon>Eukaryota</taxon>
        <taxon>Viridiplantae</taxon>
        <taxon>Streptophyta</taxon>
        <taxon>Embryophyta</taxon>
        <taxon>Tracheophyta</taxon>
        <taxon>Spermatophyta</taxon>
        <taxon>Magnoliopsida</taxon>
        <taxon>Liliopsida</taxon>
        <taxon>Zingiberales</taxon>
        <taxon>Musaceae</taxon>
        <taxon>Musa</taxon>
    </lineage>
</organism>
<dbReference type="Proteomes" id="UP000012960">
    <property type="component" value="Unplaced"/>
</dbReference>
<dbReference type="AlphaFoldDB" id="A0A804HT72"/>
<evidence type="ECO:0000313" key="2">
    <source>
        <dbReference type="EMBL" id="CAG1859305.1"/>
    </source>
</evidence>
<accession>A0A804HT72</accession>
<dbReference type="EnsemblPlants" id="Ma01_t12210.1">
    <property type="protein sequence ID" value="Ma01_p12210.1"/>
    <property type="gene ID" value="Ma01_g12210"/>
</dbReference>
<name>A0A804HT72_MUSAM</name>
<evidence type="ECO:0000313" key="4">
    <source>
        <dbReference type="Proteomes" id="UP000012960"/>
    </source>
</evidence>
<protein>
    <submittedName>
        <fullName evidence="2">(wild Malaysian banana) hypothetical protein</fullName>
    </submittedName>
</protein>